<dbReference type="InterPro" id="IPR050446">
    <property type="entry name" value="FAD-oxidoreductase/Apoptosis"/>
</dbReference>
<dbReference type="InterPro" id="IPR016156">
    <property type="entry name" value="FAD/NAD-linked_Rdtase_dimer_sf"/>
</dbReference>
<dbReference type="Pfam" id="PF14759">
    <property type="entry name" value="Reductase_C"/>
    <property type="match status" value="1"/>
</dbReference>
<dbReference type="PANTHER" id="PTHR43557:SF2">
    <property type="entry name" value="RIESKE DOMAIN-CONTAINING PROTEIN-RELATED"/>
    <property type="match status" value="1"/>
</dbReference>
<proteinExistence type="predicted"/>
<sequence length="410" mass="41995">MSGVDSRGHVVVVGASLAGTRTALALRTLGYTAPITLIGAEDELPYDRPPLSKDLLKGAWSDEAVAALRLSSADELAELDIDLRLGSAAVALDPAGKTVSLADGTTVVYDTLVIATGAVARPSPWQPESGVYQLRTLADSRAIAGRLALGEPVVVVGGGFIGTEIAAAARSHGCPVVVVDPVPEPMARLVGPEIADVLVGLHRRNGAETRFGVGVAGISGTAGDLTITLADGTELSAGTAVVGIGSVPCDGWLAGSGLAIDNGVITDGFLRAEGADDVFAIGDVARWPHPGRGVDVRAEHWTNAGDQARYIAAAISGGGADAPYAPTDYVWSDQYDWKVNSVGWRDPEGASFVVGDLADEGRVAVIHEDAHGVACGAVTVNWVKALNQARRLLASGGPAATLVDQLRQLA</sequence>
<dbReference type="SUPFAM" id="SSF55424">
    <property type="entry name" value="FAD/NAD-linked reductases, dimerisation (C-terminal) domain"/>
    <property type="match status" value="1"/>
</dbReference>
<feature type="domain" description="FAD/NAD(P)-binding" evidence="5">
    <location>
        <begin position="9"/>
        <end position="308"/>
    </location>
</feature>
<evidence type="ECO:0000259" key="6">
    <source>
        <dbReference type="Pfam" id="PF14759"/>
    </source>
</evidence>
<dbReference type="PANTHER" id="PTHR43557">
    <property type="entry name" value="APOPTOSIS-INDUCING FACTOR 1"/>
    <property type="match status" value="1"/>
</dbReference>
<dbReference type="InterPro" id="IPR028202">
    <property type="entry name" value="Reductase_C"/>
</dbReference>
<comment type="caution">
    <text evidence="7">The sequence shown here is derived from an EMBL/GenBank/DDBJ whole genome shotgun (WGS) entry which is preliminary data.</text>
</comment>
<evidence type="ECO:0000313" key="8">
    <source>
        <dbReference type="Proteomes" id="UP001165586"/>
    </source>
</evidence>
<evidence type="ECO:0000256" key="4">
    <source>
        <dbReference type="ARBA" id="ARBA00023002"/>
    </source>
</evidence>
<dbReference type="Gene3D" id="3.30.390.30">
    <property type="match status" value="1"/>
</dbReference>
<name>A0ABT2H827_9MICO</name>
<dbReference type="InterPro" id="IPR036188">
    <property type="entry name" value="FAD/NAD-bd_sf"/>
</dbReference>
<accession>A0ABT2H827</accession>
<dbReference type="SUPFAM" id="SSF51905">
    <property type="entry name" value="FAD/NAD(P)-binding domain"/>
    <property type="match status" value="2"/>
</dbReference>
<dbReference type="EMBL" id="JANLCJ010000011">
    <property type="protein sequence ID" value="MCS5736083.1"/>
    <property type="molecule type" value="Genomic_DNA"/>
</dbReference>
<dbReference type="RefSeq" id="WP_259541806.1">
    <property type="nucleotide sequence ID" value="NZ_JANLCJ010000011.1"/>
</dbReference>
<organism evidence="7 8">
    <name type="scientific">Herbiconiux daphne</name>
    <dbReference type="NCBI Taxonomy" id="2970914"/>
    <lineage>
        <taxon>Bacteria</taxon>
        <taxon>Bacillati</taxon>
        <taxon>Actinomycetota</taxon>
        <taxon>Actinomycetes</taxon>
        <taxon>Micrococcales</taxon>
        <taxon>Microbacteriaceae</taxon>
        <taxon>Herbiconiux</taxon>
    </lineage>
</organism>
<dbReference type="PRINTS" id="PR00368">
    <property type="entry name" value="FADPNR"/>
</dbReference>
<protein>
    <submittedName>
        <fullName evidence="7">FAD-dependent oxidoreductase</fullName>
    </submittedName>
</protein>
<evidence type="ECO:0000256" key="3">
    <source>
        <dbReference type="ARBA" id="ARBA00022827"/>
    </source>
</evidence>
<evidence type="ECO:0000313" key="7">
    <source>
        <dbReference type="EMBL" id="MCS5736083.1"/>
    </source>
</evidence>
<keyword evidence="8" id="KW-1185">Reference proteome</keyword>
<dbReference type="InterPro" id="IPR023753">
    <property type="entry name" value="FAD/NAD-binding_dom"/>
</dbReference>
<reference evidence="7" key="1">
    <citation type="submission" date="2022-08" db="EMBL/GenBank/DDBJ databases">
        <authorList>
            <person name="Deng Y."/>
            <person name="Han X.-F."/>
            <person name="Zhang Y.-Q."/>
        </authorList>
    </citation>
    <scope>NUCLEOTIDE SEQUENCE</scope>
    <source>
        <strain evidence="7">CPCC 203386</strain>
    </source>
</reference>
<keyword evidence="2" id="KW-0285">Flavoprotein</keyword>
<keyword evidence="4" id="KW-0560">Oxidoreductase</keyword>
<gene>
    <name evidence="7" type="ORF">N1032_20280</name>
</gene>
<dbReference type="Gene3D" id="3.50.50.60">
    <property type="entry name" value="FAD/NAD(P)-binding domain"/>
    <property type="match status" value="2"/>
</dbReference>
<evidence type="ECO:0000256" key="1">
    <source>
        <dbReference type="ARBA" id="ARBA00001974"/>
    </source>
</evidence>
<dbReference type="PRINTS" id="PR00411">
    <property type="entry name" value="PNDRDTASEI"/>
</dbReference>
<evidence type="ECO:0000256" key="2">
    <source>
        <dbReference type="ARBA" id="ARBA00022630"/>
    </source>
</evidence>
<feature type="domain" description="Reductase C-terminal" evidence="6">
    <location>
        <begin position="329"/>
        <end position="399"/>
    </location>
</feature>
<dbReference type="Pfam" id="PF07992">
    <property type="entry name" value="Pyr_redox_2"/>
    <property type="match status" value="1"/>
</dbReference>
<evidence type="ECO:0000259" key="5">
    <source>
        <dbReference type="Pfam" id="PF07992"/>
    </source>
</evidence>
<comment type="cofactor">
    <cofactor evidence="1">
        <name>FAD</name>
        <dbReference type="ChEBI" id="CHEBI:57692"/>
    </cofactor>
</comment>
<keyword evidence="3" id="KW-0274">FAD</keyword>
<dbReference type="Proteomes" id="UP001165586">
    <property type="component" value="Unassembled WGS sequence"/>
</dbReference>